<evidence type="ECO:0000256" key="1">
    <source>
        <dbReference type="SAM" id="MobiDB-lite"/>
    </source>
</evidence>
<name>A0ABN9X3D2_9DINO</name>
<dbReference type="Proteomes" id="UP001189429">
    <property type="component" value="Unassembled WGS sequence"/>
</dbReference>
<organism evidence="2 3">
    <name type="scientific">Prorocentrum cordatum</name>
    <dbReference type="NCBI Taxonomy" id="2364126"/>
    <lineage>
        <taxon>Eukaryota</taxon>
        <taxon>Sar</taxon>
        <taxon>Alveolata</taxon>
        <taxon>Dinophyceae</taxon>
        <taxon>Prorocentrales</taxon>
        <taxon>Prorocentraceae</taxon>
        <taxon>Prorocentrum</taxon>
    </lineage>
</organism>
<evidence type="ECO:0000313" key="2">
    <source>
        <dbReference type="EMBL" id="CAK0892455.1"/>
    </source>
</evidence>
<feature type="region of interest" description="Disordered" evidence="1">
    <location>
        <begin position="1"/>
        <end position="48"/>
    </location>
</feature>
<evidence type="ECO:0000313" key="3">
    <source>
        <dbReference type="Proteomes" id="UP001189429"/>
    </source>
</evidence>
<accession>A0ABN9X3D2</accession>
<dbReference type="EMBL" id="CAUYUJ010019615">
    <property type="protein sequence ID" value="CAK0892455.1"/>
    <property type="molecule type" value="Genomic_DNA"/>
</dbReference>
<protein>
    <submittedName>
        <fullName evidence="2">Uncharacterized protein</fullName>
    </submittedName>
</protein>
<reference evidence="2" key="1">
    <citation type="submission" date="2023-10" db="EMBL/GenBank/DDBJ databases">
        <authorList>
            <person name="Chen Y."/>
            <person name="Shah S."/>
            <person name="Dougan E. K."/>
            <person name="Thang M."/>
            <person name="Chan C."/>
        </authorList>
    </citation>
    <scope>NUCLEOTIDE SEQUENCE [LARGE SCALE GENOMIC DNA]</scope>
</reference>
<comment type="caution">
    <text evidence="2">The sequence shown here is derived from an EMBL/GenBank/DDBJ whole genome shotgun (WGS) entry which is preliminary data.</text>
</comment>
<proteinExistence type="predicted"/>
<sequence>MGMGARAPPRRDHDFDFPGSGRPHSAGSGRAHLGGAWMQHPTTGTVKTTSNGDLMTVWKVTHELKLPLEDVRIAAKTFREFATFTEGEGKLLEGQLCKEEFEKCVAVFVAHSISRPCANPTEIAQTRIRHGGPTMGRPAAAAQVLPEITAGVAMECNAAEGFVPKRSELIQHVEQGRRARCRGLRSDPGDGAMAGGSVDLGATTPRANYADGFKQRVERHLEGGFESGTRAGAPVDVVESADPEAFAKQMDDIRHEILGIIVQQTLARAQSLQAGAVDLARPATCDRPPDPRLFGISCACPRRWTKCGAPSQHGLRLEDASVGQSSTKLHGQSPGSSITFSCLVVLLGLLAPFDWLKHRSSLEVPGDASAQPLPLEAVAQLGIDFNAVTATFRQQLQGVDTSAWHSSTNAFRYGLVYSGYEIADHKYDDDRCEHWPSIPACPPIGYLSVIAECGCLAELNTWHRRYRTGLFQITLRWLYDLPPLLHLREKRLKVILQRCTDCANLDEMEMSDALLRLKELMHMAASMARGELDYQTTSNFMRRACGRAGPSLEPWIAQAAAAGVKRMQAGSQVVEREPAALAAHIRDYWQPVFSETTASEQAIQEH</sequence>
<keyword evidence="3" id="KW-1185">Reference proteome</keyword>
<gene>
    <name evidence="2" type="ORF">PCOR1329_LOCUS72111</name>
</gene>